<keyword evidence="1" id="KW-0812">Transmembrane</keyword>
<sequence>MLAYYCDSYGNPTTATPAPGQLGRIYTAIGCIPVSSQNDFLAFVLKWALGIGGGIAMILIIFAGFLIMTSGGDKQKLQAGKELLTAAVSGLLLIIFSVFILDLFGIRILRIPGL</sequence>
<keyword evidence="1" id="KW-1133">Transmembrane helix</keyword>
<gene>
    <name evidence="2" type="ORF">A2628_02685</name>
</gene>
<feature type="transmembrane region" description="Helical" evidence="1">
    <location>
        <begin position="83"/>
        <end position="109"/>
    </location>
</feature>
<evidence type="ECO:0000256" key="1">
    <source>
        <dbReference type="SAM" id="Phobius"/>
    </source>
</evidence>
<organism evidence="2 3">
    <name type="scientific">Candidatus Woesebacteria bacterium RIFCSPHIGHO2_01_FULL_40_22</name>
    <dbReference type="NCBI Taxonomy" id="1802499"/>
    <lineage>
        <taxon>Bacteria</taxon>
        <taxon>Candidatus Woeseibacteriota</taxon>
    </lineage>
</organism>
<protein>
    <submittedName>
        <fullName evidence="2">Uncharacterized protein</fullName>
    </submittedName>
</protein>
<evidence type="ECO:0000313" key="2">
    <source>
        <dbReference type="EMBL" id="OGM26222.1"/>
    </source>
</evidence>
<comment type="caution">
    <text evidence="2">The sequence shown here is derived from an EMBL/GenBank/DDBJ whole genome shotgun (WGS) entry which is preliminary data.</text>
</comment>
<dbReference type="InterPro" id="IPR043993">
    <property type="entry name" value="T4SS_pilin"/>
</dbReference>
<keyword evidence="1" id="KW-0472">Membrane</keyword>
<feature type="transmembrane region" description="Helical" evidence="1">
    <location>
        <begin position="47"/>
        <end position="71"/>
    </location>
</feature>
<dbReference type="EMBL" id="MGGL01000015">
    <property type="protein sequence ID" value="OGM26222.1"/>
    <property type="molecule type" value="Genomic_DNA"/>
</dbReference>
<reference evidence="2 3" key="1">
    <citation type="journal article" date="2016" name="Nat. Commun.">
        <title>Thousands of microbial genomes shed light on interconnected biogeochemical processes in an aquifer system.</title>
        <authorList>
            <person name="Anantharaman K."/>
            <person name="Brown C.T."/>
            <person name="Hug L.A."/>
            <person name="Sharon I."/>
            <person name="Castelle C.J."/>
            <person name="Probst A.J."/>
            <person name="Thomas B.C."/>
            <person name="Singh A."/>
            <person name="Wilkins M.J."/>
            <person name="Karaoz U."/>
            <person name="Brodie E.L."/>
            <person name="Williams K.H."/>
            <person name="Hubbard S.S."/>
            <person name="Banfield J.F."/>
        </authorList>
    </citation>
    <scope>NUCLEOTIDE SEQUENCE [LARGE SCALE GENOMIC DNA]</scope>
</reference>
<dbReference type="Pfam" id="PF18895">
    <property type="entry name" value="T4SS_pilin"/>
    <property type="match status" value="1"/>
</dbReference>
<dbReference type="Proteomes" id="UP000179221">
    <property type="component" value="Unassembled WGS sequence"/>
</dbReference>
<dbReference type="AlphaFoldDB" id="A0A1F7YG31"/>
<proteinExistence type="predicted"/>
<evidence type="ECO:0000313" key="3">
    <source>
        <dbReference type="Proteomes" id="UP000179221"/>
    </source>
</evidence>
<name>A0A1F7YG31_9BACT</name>
<accession>A0A1F7YG31</accession>